<gene>
    <name evidence="8" type="ORF">ABT322_28780</name>
</gene>
<feature type="active site" description="Charge relay system" evidence="5">
    <location>
        <position position="226"/>
    </location>
</feature>
<evidence type="ECO:0000256" key="4">
    <source>
        <dbReference type="ARBA" id="ARBA00022825"/>
    </source>
</evidence>
<dbReference type="InterPro" id="IPR015500">
    <property type="entry name" value="Peptidase_S8_subtilisin-rel"/>
</dbReference>
<feature type="active site" description="Charge relay system" evidence="5">
    <location>
        <position position="59"/>
    </location>
</feature>
<comment type="similarity">
    <text evidence="1 5">Belongs to the peptidase S8 family.</text>
</comment>
<evidence type="ECO:0000256" key="3">
    <source>
        <dbReference type="ARBA" id="ARBA00022801"/>
    </source>
</evidence>
<dbReference type="InterPro" id="IPR050131">
    <property type="entry name" value="Peptidase_S8_subtilisin-like"/>
</dbReference>
<dbReference type="PROSITE" id="PS51892">
    <property type="entry name" value="SUBTILASE"/>
    <property type="match status" value="1"/>
</dbReference>
<dbReference type="PANTHER" id="PTHR43806:SF11">
    <property type="entry name" value="CEREVISIN-RELATED"/>
    <property type="match status" value="1"/>
</dbReference>
<evidence type="ECO:0000313" key="9">
    <source>
        <dbReference type="Proteomes" id="UP001490330"/>
    </source>
</evidence>
<feature type="domain" description="Peptidase S8/S53" evidence="7">
    <location>
        <begin position="23"/>
        <end position="259"/>
    </location>
</feature>
<keyword evidence="2 5" id="KW-0645">Protease</keyword>
<dbReference type="Gene3D" id="3.40.50.200">
    <property type="entry name" value="Peptidase S8/S53 domain"/>
    <property type="match status" value="1"/>
</dbReference>
<dbReference type="RefSeq" id="WP_350724890.1">
    <property type="nucleotide sequence ID" value="NZ_JBEPCO010000061.1"/>
</dbReference>
<feature type="transmembrane region" description="Helical" evidence="6">
    <location>
        <begin position="306"/>
        <end position="326"/>
    </location>
</feature>
<reference evidence="8 9" key="1">
    <citation type="submission" date="2024-06" db="EMBL/GenBank/DDBJ databases">
        <title>The Natural Products Discovery Center: Release of the First 8490 Sequenced Strains for Exploring Actinobacteria Biosynthetic Diversity.</title>
        <authorList>
            <person name="Kalkreuter E."/>
            <person name="Kautsar S.A."/>
            <person name="Yang D."/>
            <person name="Bader C.D."/>
            <person name="Teijaro C.N."/>
            <person name="Fluegel L."/>
            <person name="Davis C.M."/>
            <person name="Simpson J.R."/>
            <person name="Lauterbach L."/>
            <person name="Steele A.D."/>
            <person name="Gui C."/>
            <person name="Meng S."/>
            <person name="Li G."/>
            <person name="Viehrig K."/>
            <person name="Ye F."/>
            <person name="Su P."/>
            <person name="Kiefer A.F."/>
            <person name="Nichols A."/>
            <person name="Cepeda A.J."/>
            <person name="Yan W."/>
            <person name="Fan B."/>
            <person name="Jiang Y."/>
            <person name="Adhikari A."/>
            <person name="Zheng C.-J."/>
            <person name="Schuster L."/>
            <person name="Cowan T.M."/>
            <person name="Smanski M.J."/>
            <person name="Chevrette M.G."/>
            <person name="De Carvalho L.P.S."/>
            <person name="Shen B."/>
        </authorList>
    </citation>
    <scope>NUCLEOTIDE SEQUENCE [LARGE SCALE GENOMIC DNA]</scope>
    <source>
        <strain evidence="8 9">NPDC000632</strain>
    </source>
</reference>
<organism evidence="8 9">
    <name type="scientific">Streptomyces flaveolus</name>
    <dbReference type="NCBI Taxonomy" id="67297"/>
    <lineage>
        <taxon>Bacteria</taxon>
        <taxon>Bacillati</taxon>
        <taxon>Actinomycetota</taxon>
        <taxon>Actinomycetes</taxon>
        <taxon>Kitasatosporales</taxon>
        <taxon>Streptomycetaceae</taxon>
        <taxon>Streptomyces</taxon>
    </lineage>
</organism>
<dbReference type="EMBL" id="JBEPCV010000034">
    <property type="protein sequence ID" value="MER6907649.1"/>
    <property type="molecule type" value="Genomic_DNA"/>
</dbReference>
<keyword evidence="4 5" id="KW-0720">Serine protease</keyword>
<evidence type="ECO:0000256" key="2">
    <source>
        <dbReference type="ARBA" id="ARBA00022670"/>
    </source>
</evidence>
<keyword evidence="3 5" id="KW-0378">Hydrolase</keyword>
<dbReference type="PRINTS" id="PR00723">
    <property type="entry name" value="SUBTILISIN"/>
</dbReference>
<feature type="active site" description="Charge relay system" evidence="5">
    <location>
        <position position="32"/>
    </location>
</feature>
<name>A0ABV1VNL9_9ACTN</name>
<evidence type="ECO:0000259" key="7">
    <source>
        <dbReference type="Pfam" id="PF00082"/>
    </source>
</evidence>
<keyword evidence="6" id="KW-0812">Transmembrane</keyword>
<comment type="caution">
    <text evidence="8">The sequence shown here is derived from an EMBL/GenBank/DDBJ whole genome shotgun (WGS) entry which is preliminary data.</text>
</comment>
<dbReference type="Pfam" id="PF00082">
    <property type="entry name" value="Peptidase_S8"/>
    <property type="match status" value="1"/>
</dbReference>
<keyword evidence="6" id="KW-1133">Transmembrane helix</keyword>
<dbReference type="InterPro" id="IPR036852">
    <property type="entry name" value="Peptidase_S8/S53_dom_sf"/>
</dbReference>
<proteinExistence type="inferred from homology"/>
<evidence type="ECO:0000256" key="5">
    <source>
        <dbReference type="PROSITE-ProRule" id="PRU01240"/>
    </source>
</evidence>
<keyword evidence="9" id="KW-1185">Reference proteome</keyword>
<dbReference type="SUPFAM" id="SSF52743">
    <property type="entry name" value="Subtilisin-like"/>
    <property type="match status" value="1"/>
</dbReference>
<dbReference type="Proteomes" id="UP001490330">
    <property type="component" value="Unassembled WGS sequence"/>
</dbReference>
<protein>
    <submittedName>
        <fullName evidence="8">S8 family serine peptidase</fullName>
    </submittedName>
</protein>
<evidence type="ECO:0000256" key="1">
    <source>
        <dbReference type="ARBA" id="ARBA00011073"/>
    </source>
</evidence>
<evidence type="ECO:0000313" key="8">
    <source>
        <dbReference type="EMBL" id="MER6907649.1"/>
    </source>
</evidence>
<evidence type="ECO:0000256" key="6">
    <source>
        <dbReference type="SAM" id="Phobius"/>
    </source>
</evidence>
<keyword evidence="6" id="KW-0472">Membrane</keyword>
<dbReference type="PANTHER" id="PTHR43806">
    <property type="entry name" value="PEPTIDASE S8"/>
    <property type="match status" value="1"/>
</dbReference>
<dbReference type="InterPro" id="IPR000209">
    <property type="entry name" value="Peptidase_S8/S53_dom"/>
</dbReference>
<sequence>MSRALPWAQHRLGAGELARFGEGDGITVGVVDTGVSATAEALRGRVAGAPAALRDCVGHGTFMAGIVAAAPRSGVQFSGLAPASRILAARGTDASGVAGADLVAQGIRTTVDGGADVVVVSAALARTTRELTSAVRYAQQHDVLIVAPAVPDSQYGQPGLTDAAAAPEQFWPAAQQGVLAVVDVDIDGNRPDGGLVPLRADLAAPGQGVTGIGPLGEGHYLANGASVAAAFVAGAAALVRAHEPGLTAAQVAERLKRRSYPADVPRLDVVAALTELPPSERPGRTFQDPSVRLRPVAGHNPAQGRAVALAGLCLVGTLVLGAVRWLTVRSRRAEGA</sequence>
<accession>A0ABV1VNL9</accession>